<sequence>MKDVYVEVVSKDTIKPSSSTPDHLRRYTLSFIDQITPHIFMPMALFYPRDADLSNLDLHDRIKTSLSETLTRFYPLAGRIKGNSHVDCNDEGVLYVEAKATCTLSEFLEDPEPGETSKFLPFELDDVNELAFAVQVTTFSCGGIVIGLVFAHKVADASSFFMFLNSWAAIGRGSSDITTPRFEAATIFPPETFPSYTPSRGLRKKNKIAVKRFVFESSAIAALRAKYSTEDMSVEYPRPTRVEALSAFVFNRYLAATEAAADPNKVCTVFHIANLRSRVDPPHLENYFGNMSMPTGTVISRDTENGFQGIISPVRDALKKVDMNHVKCFRESGAYLKFMTDSAERFKRSEVVSLAFTSLCRFPAYEADFGWGKPVWIGSCRLLYQNLVTFFDTKSGDGIEVLINLDEEEMAKFEADKELLDHISSAKVSAN</sequence>
<protein>
    <submittedName>
        <fullName evidence="4">Vinorine synthase</fullName>
    </submittedName>
</protein>
<dbReference type="PANTHER" id="PTHR31623:SF17">
    <property type="entry name" value="F21J9.9"/>
    <property type="match status" value="1"/>
</dbReference>
<comment type="caution">
    <text evidence="4">The sequence shown here is derived from an EMBL/GenBank/DDBJ whole genome shotgun (WGS) entry which is preliminary data.</text>
</comment>
<evidence type="ECO:0000313" key="4">
    <source>
        <dbReference type="EMBL" id="KAB1201189.1"/>
    </source>
</evidence>
<dbReference type="Pfam" id="PF02458">
    <property type="entry name" value="Transferase"/>
    <property type="match status" value="1"/>
</dbReference>
<evidence type="ECO:0000256" key="1">
    <source>
        <dbReference type="ARBA" id="ARBA00009861"/>
    </source>
</evidence>
<dbReference type="InterPro" id="IPR023213">
    <property type="entry name" value="CAT-like_dom_sf"/>
</dbReference>
<reference evidence="4 5" key="1">
    <citation type="journal article" date="2019" name="Plant Biotechnol. J.">
        <title>The red bayberry genome and genetic basis of sex determination.</title>
        <authorList>
            <person name="Jia H.M."/>
            <person name="Jia H.J."/>
            <person name="Cai Q.L."/>
            <person name="Wang Y."/>
            <person name="Zhao H.B."/>
            <person name="Yang W.F."/>
            <person name="Wang G.Y."/>
            <person name="Li Y.H."/>
            <person name="Zhan D.L."/>
            <person name="Shen Y.T."/>
            <person name="Niu Q.F."/>
            <person name="Chang L."/>
            <person name="Qiu J."/>
            <person name="Zhao L."/>
            <person name="Xie H.B."/>
            <person name="Fu W.Y."/>
            <person name="Jin J."/>
            <person name="Li X.W."/>
            <person name="Jiao Y."/>
            <person name="Zhou C.C."/>
            <person name="Tu T."/>
            <person name="Chai C.Y."/>
            <person name="Gao J.L."/>
            <person name="Fan L.J."/>
            <person name="van de Weg E."/>
            <person name="Wang J.Y."/>
            <person name="Gao Z.S."/>
        </authorList>
    </citation>
    <scope>NUCLEOTIDE SEQUENCE [LARGE SCALE GENOMIC DNA]</scope>
    <source>
        <tissue evidence="4">Leaves</tissue>
    </source>
</reference>
<dbReference type="GO" id="GO:0016746">
    <property type="term" value="F:acyltransferase activity"/>
    <property type="evidence" value="ECO:0007669"/>
    <property type="project" value="UniProtKB-KW"/>
</dbReference>
<keyword evidence="3" id="KW-0012">Acyltransferase</keyword>
<dbReference type="PANTHER" id="PTHR31623">
    <property type="entry name" value="F21J9.9"/>
    <property type="match status" value="1"/>
</dbReference>
<proteinExistence type="inferred from homology"/>
<organism evidence="4 5">
    <name type="scientific">Morella rubra</name>
    <name type="common">Chinese bayberry</name>
    <dbReference type="NCBI Taxonomy" id="262757"/>
    <lineage>
        <taxon>Eukaryota</taxon>
        <taxon>Viridiplantae</taxon>
        <taxon>Streptophyta</taxon>
        <taxon>Embryophyta</taxon>
        <taxon>Tracheophyta</taxon>
        <taxon>Spermatophyta</taxon>
        <taxon>Magnoliopsida</taxon>
        <taxon>eudicotyledons</taxon>
        <taxon>Gunneridae</taxon>
        <taxon>Pentapetalae</taxon>
        <taxon>rosids</taxon>
        <taxon>fabids</taxon>
        <taxon>Fagales</taxon>
        <taxon>Myricaceae</taxon>
        <taxon>Morella</taxon>
    </lineage>
</organism>
<accession>A0A6A1ULP3</accession>
<name>A0A6A1ULP3_9ROSI</name>
<comment type="similarity">
    <text evidence="1">Belongs to the plant acyltransferase family.</text>
</comment>
<evidence type="ECO:0000313" key="5">
    <source>
        <dbReference type="Proteomes" id="UP000516437"/>
    </source>
</evidence>
<gene>
    <name evidence="4" type="ORF">CJ030_MR0G004670</name>
</gene>
<dbReference type="OrthoDB" id="671439at2759"/>
<evidence type="ECO:0000256" key="2">
    <source>
        <dbReference type="ARBA" id="ARBA00022679"/>
    </source>
</evidence>
<keyword evidence="5" id="KW-1185">Reference proteome</keyword>
<evidence type="ECO:0000256" key="3">
    <source>
        <dbReference type="ARBA" id="ARBA00023315"/>
    </source>
</evidence>
<dbReference type="EMBL" id="RXIC02000091">
    <property type="protein sequence ID" value="KAB1201189.1"/>
    <property type="molecule type" value="Genomic_DNA"/>
</dbReference>
<dbReference type="AlphaFoldDB" id="A0A6A1ULP3"/>
<keyword evidence="2" id="KW-0808">Transferase</keyword>
<dbReference type="Proteomes" id="UP000516437">
    <property type="component" value="Unassembled WGS sequence"/>
</dbReference>
<dbReference type="Gene3D" id="3.30.559.10">
    <property type="entry name" value="Chloramphenicol acetyltransferase-like domain"/>
    <property type="match status" value="2"/>
</dbReference>